<dbReference type="Gene3D" id="2.30.30.40">
    <property type="entry name" value="SH3 Domains"/>
    <property type="match status" value="2"/>
</dbReference>
<protein>
    <submittedName>
        <fullName evidence="5">NADPH oxidase organizer 1</fullName>
    </submittedName>
</protein>
<evidence type="ECO:0000313" key="5">
    <source>
        <dbReference type="Ensembl" id="ENSAPLP00020024641.1"/>
    </source>
</evidence>
<reference evidence="5" key="1">
    <citation type="submission" date="2019-08" db="EMBL/GenBank/DDBJ databases">
        <title>Three high-quality genomes provides insights into domestication of ducks.</title>
        <authorList>
            <person name="Hou Z.C."/>
            <person name="Zhu F."/>
            <person name="Yin Z.T."/>
            <person name="Zhang F."/>
        </authorList>
    </citation>
    <scope>NUCLEOTIDE SEQUENCE [LARGE SCALE GENOMIC DNA]</scope>
</reference>
<dbReference type="SUPFAM" id="SSF64268">
    <property type="entry name" value="PX domain"/>
    <property type="match status" value="1"/>
</dbReference>
<proteinExistence type="predicted"/>
<dbReference type="Pfam" id="PF00018">
    <property type="entry name" value="SH3_1"/>
    <property type="match status" value="1"/>
</dbReference>
<dbReference type="PROSITE" id="PS50195">
    <property type="entry name" value="PX"/>
    <property type="match status" value="1"/>
</dbReference>
<reference evidence="5" key="3">
    <citation type="submission" date="2025-09" db="UniProtKB">
        <authorList>
            <consortium name="Ensembl"/>
        </authorList>
    </citation>
    <scope>IDENTIFICATION</scope>
</reference>
<organism evidence="5 6">
    <name type="scientific">Anas platyrhynchos</name>
    <name type="common">Mallard</name>
    <name type="synonym">Anas boschas</name>
    <dbReference type="NCBI Taxonomy" id="8839"/>
    <lineage>
        <taxon>Eukaryota</taxon>
        <taxon>Metazoa</taxon>
        <taxon>Chordata</taxon>
        <taxon>Craniata</taxon>
        <taxon>Vertebrata</taxon>
        <taxon>Euteleostomi</taxon>
        <taxon>Archelosauria</taxon>
        <taxon>Archosauria</taxon>
        <taxon>Dinosauria</taxon>
        <taxon>Saurischia</taxon>
        <taxon>Theropoda</taxon>
        <taxon>Coelurosauria</taxon>
        <taxon>Aves</taxon>
        <taxon>Neognathae</taxon>
        <taxon>Galloanserae</taxon>
        <taxon>Anseriformes</taxon>
        <taxon>Anatidae</taxon>
        <taxon>Anatinae</taxon>
        <taxon>Anas</taxon>
    </lineage>
</organism>
<dbReference type="InterPro" id="IPR051228">
    <property type="entry name" value="NADPH_Oxidase/PX-Domain"/>
</dbReference>
<evidence type="ECO:0000256" key="1">
    <source>
        <dbReference type="ARBA" id="ARBA00022443"/>
    </source>
</evidence>
<dbReference type="PROSITE" id="PS50002">
    <property type="entry name" value="SH3"/>
    <property type="match status" value="1"/>
</dbReference>
<dbReference type="InterPro" id="IPR001683">
    <property type="entry name" value="PX_dom"/>
</dbReference>
<dbReference type="PANTHER" id="PTHR15706">
    <property type="entry name" value="SH3 MULTIPLE DOMAIN"/>
    <property type="match status" value="1"/>
</dbReference>
<dbReference type="GO" id="GO:0035091">
    <property type="term" value="F:phosphatidylinositol binding"/>
    <property type="evidence" value="ECO:0007669"/>
    <property type="project" value="InterPro"/>
</dbReference>
<reference evidence="5" key="2">
    <citation type="submission" date="2025-08" db="UniProtKB">
        <authorList>
            <consortium name="Ensembl"/>
        </authorList>
    </citation>
    <scope>IDENTIFICATION</scope>
</reference>
<dbReference type="PANTHER" id="PTHR15706:SF10">
    <property type="entry name" value="NADPH OXIDASE ORGANIZER 1"/>
    <property type="match status" value="1"/>
</dbReference>
<keyword evidence="1 2" id="KW-0728">SH3 domain</keyword>
<dbReference type="Ensembl" id="ENSAPLT00020026569.1">
    <property type="protein sequence ID" value="ENSAPLP00020024641.1"/>
    <property type="gene ID" value="ENSAPLG00020016974.1"/>
</dbReference>
<dbReference type="GO" id="GO:0005737">
    <property type="term" value="C:cytoplasm"/>
    <property type="evidence" value="ECO:0007669"/>
    <property type="project" value="TreeGrafter"/>
</dbReference>
<accession>A0A8B9ZK74</accession>
<dbReference type="GO" id="GO:0042554">
    <property type="term" value="P:superoxide anion generation"/>
    <property type="evidence" value="ECO:0007669"/>
    <property type="project" value="TreeGrafter"/>
</dbReference>
<evidence type="ECO:0000259" key="4">
    <source>
        <dbReference type="PROSITE" id="PS50195"/>
    </source>
</evidence>
<dbReference type="Proteomes" id="UP000694400">
    <property type="component" value="Chromosome 15"/>
</dbReference>
<dbReference type="Pfam" id="PF00787">
    <property type="entry name" value="PX"/>
    <property type="match status" value="1"/>
</dbReference>
<dbReference type="InterPro" id="IPR001452">
    <property type="entry name" value="SH3_domain"/>
</dbReference>
<evidence type="ECO:0000259" key="3">
    <source>
        <dbReference type="PROSITE" id="PS50002"/>
    </source>
</evidence>
<feature type="domain" description="PX" evidence="4">
    <location>
        <begin position="1"/>
        <end position="156"/>
    </location>
</feature>
<dbReference type="GO" id="GO:0016176">
    <property type="term" value="F:superoxide-generating NADPH oxidase activator activity"/>
    <property type="evidence" value="ECO:0007669"/>
    <property type="project" value="TreeGrafter"/>
</dbReference>
<dbReference type="Gene3D" id="3.30.1520.10">
    <property type="entry name" value="Phox-like domain"/>
    <property type="match status" value="1"/>
</dbReference>
<dbReference type="InterPro" id="IPR036028">
    <property type="entry name" value="SH3-like_dom_sf"/>
</dbReference>
<feature type="domain" description="SH3" evidence="3">
    <location>
        <begin position="190"/>
        <end position="252"/>
    </location>
</feature>
<dbReference type="FunFam" id="2.30.30.40:FF:000233">
    <property type="entry name" value="NADPH oxidase organizer 1"/>
    <property type="match status" value="1"/>
</dbReference>
<evidence type="ECO:0000313" key="6">
    <source>
        <dbReference type="Proteomes" id="UP000694400"/>
    </source>
</evidence>
<dbReference type="AlphaFoldDB" id="A0A8B9ZK74"/>
<dbReference type="SMART" id="SM00326">
    <property type="entry name" value="SH3"/>
    <property type="match status" value="2"/>
</dbReference>
<dbReference type="InterPro" id="IPR036871">
    <property type="entry name" value="PX_dom_sf"/>
</dbReference>
<sequence length="387" mass="43949">MPLPTSSHQLQEKSGIAKMSRFPVDVKAVGLMQCRKQKYMMFVSWSDQNNILIYRTFEEFKRLHKELKRKFPIESGSLRRSDRTIPKFKGKEEKSLIFFKDCVTNMTELLGTAVTGDFLERLKLLETYSQELLKTDAKISQSEDLIQFFRAQTQDLDPCFPEDSVVIMPSEIGGEKKKQAQQQLSITNPQASQSYRCVETFETKDTKNQAFKVAQKEIVEVLLKDMTGWWLVENADKQIAWFPASYLEEIDVHEDSQDTLSSLYFVVRAYESQKADELSLHSGVVVEVVRKSDNGWWLIRPRLGKALATHSSKSPHLTHKDRNDSGFVESSAADLSCSLSDSDTAGGVPKVPTRPSAHEILQRCSTVTRRALRQSAPQALSPLPNVH</sequence>
<evidence type="ECO:0000256" key="2">
    <source>
        <dbReference type="PROSITE-ProRule" id="PRU00192"/>
    </source>
</evidence>
<name>A0A8B9ZK74_ANAPL</name>
<dbReference type="SUPFAM" id="SSF50044">
    <property type="entry name" value="SH3-domain"/>
    <property type="match status" value="2"/>
</dbReference>
<dbReference type="FunFam" id="3.30.1520.10:FF:000040">
    <property type="entry name" value="NADPH oxidase organizer 1"/>
    <property type="match status" value="1"/>
</dbReference>